<evidence type="ECO:0000313" key="8">
    <source>
        <dbReference type="EnsemblMetazoa" id="GPPI000310-PA"/>
    </source>
</evidence>
<dbReference type="VEuPathDB" id="VectorBase:GPPI000310"/>
<evidence type="ECO:0000256" key="2">
    <source>
        <dbReference type="ARBA" id="ARBA00006019"/>
    </source>
</evidence>
<organism evidence="8 9">
    <name type="scientific">Glossina palpalis gambiensis</name>
    <dbReference type="NCBI Taxonomy" id="67801"/>
    <lineage>
        <taxon>Eukaryota</taxon>
        <taxon>Metazoa</taxon>
        <taxon>Ecdysozoa</taxon>
        <taxon>Arthropoda</taxon>
        <taxon>Hexapoda</taxon>
        <taxon>Insecta</taxon>
        <taxon>Pterygota</taxon>
        <taxon>Neoptera</taxon>
        <taxon>Endopterygota</taxon>
        <taxon>Diptera</taxon>
        <taxon>Brachycera</taxon>
        <taxon>Muscomorpha</taxon>
        <taxon>Hippoboscoidea</taxon>
        <taxon>Glossinidae</taxon>
        <taxon>Glossina</taxon>
    </lineage>
</organism>
<evidence type="ECO:0000259" key="7">
    <source>
        <dbReference type="Pfam" id="PF00888"/>
    </source>
</evidence>
<comment type="similarity">
    <text evidence="2">Belongs to the cullin family.</text>
</comment>
<reference evidence="8" key="2">
    <citation type="submission" date="2020-05" db="UniProtKB">
        <authorList>
            <consortium name="EnsemblMetazoa"/>
        </authorList>
    </citation>
    <scope>IDENTIFICATION</scope>
    <source>
        <strain evidence="8">IAEA</strain>
    </source>
</reference>
<evidence type="ECO:0000256" key="4">
    <source>
        <dbReference type="ARBA" id="ARBA00022786"/>
    </source>
</evidence>
<keyword evidence="3" id="KW-1017">Isopeptide bond</keyword>
<comment type="pathway">
    <text evidence="1">Protein modification; protein ubiquitination.</text>
</comment>
<evidence type="ECO:0000313" key="9">
    <source>
        <dbReference type="Proteomes" id="UP000092460"/>
    </source>
</evidence>
<accession>A0A1B0AKS6</accession>
<dbReference type="GO" id="GO:0006511">
    <property type="term" value="P:ubiquitin-dependent protein catabolic process"/>
    <property type="evidence" value="ECO:0007669"/>
    <property type="project" value="InterPro"/>
</dbReference>
<keyword evidence="4" id="KW-0833">Ubl conjugation pathway</keyword>
<evidence type="ECO:0000256" key="1">
    <source>
        <dbReference type="ARBA" id="ARBA00004906"/>
    </source>
</evidence>
<name>A0A1B0AKS6_9MUSC</name>
<keyword evidence="5" id="KW-0832">Ubl conjugation</keyword>
<dbReference type="Gene3D" id="1.20.1310.10">
    <property type="entry name" value="Cullin Repeats"/>
    <property type="match status" value="1"/>
</dbReference>
<dbReference type="SUPFAM" id="SSF74788">
    <property type="entry name" value="Cullin repeat-like"/>
    <property type="match status" value="1"/>
</dbReference>
<dbReference type="STRING" id="67801.A0A1B0AKS6"/>
<dbReference type="Pfam" id="PF00888">
    <property type="entry name" value="Cullin"/>
    <property type="match status" value="1"/>
</dbReference>
<evidence type="ECO:0000256" key="6">
    <source>
        <dbReference type="ARBA" id="ARBA00040451"/>
    </source>
</evidence>
<evidence type="ECO:0000256" key="3">
    <source>
        <dbReference type="ARBA" id="ARBA00022499"/>
    </source>
</evidence>
<proteinExistence type="inferred from homology"/>
<dbReference type="InterPro" id="IPR001373">
    <property type="entry name" value="Cullin_N"/>
</dbReference>
<dbReference type="GO" id="GO:0031625">
    <property type="term" value="F:ubiquitin protein ligase binding"/>
    <property type="evidence" value="ECO:0007669"/>
    <property type="project" value="InterPro"/>
</dbReference>
<reference evidence="9" key="1">
    <citation type="submission" date="2015-01" db="EMBL/GenBank/DDBJ databases">
        <authorList>
            <person name="Aksoy S."/>
            <person name="Warren W."/>
            <person name="Wilson R.K."/>
        </authorList>
    </citation>
    <scope>NUCLEOTIDE SEQUENCE [LARGE SCALE GENOMIC DNA]</scope>
    <source>
        <strain evidence="9">IAEA</strain>
    </source>
</reference>
<evidence type="ECO:0000256" key="5">
    <source>
        <dbReference type="ARBA" id="ARBA00022843"/>
    </source>
</evidence>
<dbReference type="InterPro" id="IPR016159">
    <property type="entry name" value="Cullin_repeat-like_dom_sf"/>
</dbReference>
<protein>
    <recommendedName>
        <fullName evidence="6">Cullin-5</fullName>
    </recommendedName>
</protein>
<dbReference type="FunFam" id="1.20.1310.10:FF:000014">
    <property type="entry name" value="Cullin 5"/>
    <property type="match status" value="1"/>
</dbReference>
<feature type="domain" description="Cullin N-terminal" evidence="7">
    <location>
        <begin position="2"/>
        <end position="101"/>
    </location>
</feature>
<sequence length="133" mass="15537">MNTIIAECASLNKKYETGRLNLMLCILDRILNGIDPMLRDVENHIVSASLADMLSASENKTQDSEKYVERLLELFKKCSALVKNAVRDYPRFLTARDKAFKLYQFRPKKIWHSLPEKSKRVFKGWQIKTVNMR</sequence>
<dbReference type="Proteomes" id="UP000092460">
    <property type="component" value="Unassembled WGS sequence"/>
</dbReference>
<dbReference type="EMBL" id="JXJN01027999">
    <property type="status" value="NOT_ANNOTATED_CDS"/>
    <property type="molecule type" value="Genomic_DNA"/>
</dbReference>
<dbReference type="EnsemblMetazoa" id="GPPI000310-RA">
    <property type="protein sequence ID" value="GPPI000310-PA"/>
    <property type="gene ID" value="GPPI000310"/>
</dbReference>
<dbReference type="AlphaFoldDB" id="A0A1B0AKS6"/>
<keyword evidence="9" id="KW-1185">Reference proteome</keyword>